<dbReference type="GO" id="GO:0031957">
    <property type="term" value="F:very long-chain fatty acid-CoA ligase activity"/>
    <property type="evidence" value="ECO:0007669"/>
    <property type="project" value="TreeGrafter"/>
</dbReference>
<dbReference type="InterPro" id="IPR045851">
    <property type="entry name" value="AMP-bd_C_sf"/>
</dbReference>
<dbReference type="SUPFAM" id="SSF47336">
    <property type="entry name" value="ACP-like"/>
    <property type="match status" value="1"/>
</dbReference>
<dbReference type="SUPFAM" id="SSF56801">
    <property type="entry name" value="Acetyl-CoA synthetase-like"/>
    <property type="match status" value="1"/>
</dbReference>
<dbReference type="PANTHER" id="PTHR24096:SF267">
    <property type="entry name" value="MALONATE--COA LIGASE ACSF3, MITOCHONDRIAL"/>
    <property type="match status" value="1"/>
</dbReference>
<dbReference type="Proteomes" id="UP001166286">
    <property type="component" value="Unassembled WGS sequence"/>
</dbReference>
<dbReference type="Gene3D" id="3.30.300.30">
    <property type="match status" value="1"/>
</dbReference>
<dbReference type="Pfam" id="PF00501">
    <property type="entry name" value="AMP-binding"/>
    <property type="match status" value="1"/>
</dbReference>
<comment type="caution">
    <text evidence="2">The sequence shown here is derived from an EMBL/GenBank/DDBJ whole genome shotgun (WGS) entry which is preliminary data.</text>
</comment>
<evidence type="ECO:0000259" key="1">
    <source>
        <dbReference type="PROSITE" id="PS50075"/>
    </source>
</evidence>
<dbReference type="InterPro" id="IPR036736">
    <property type="entry name" value="ACP-like_sf"/>
</dbReference>
<keyword evidence="3" id="KW-1185">Reference proteome</keyword>
<dbReference type="GO" id="GO:0006633">
    <property type="term" value="P:fatty acid biosynthetic process"/>
    <property type="evidence" value="ECO:0007669"/>
    <property type="project" value="TreeGrafter"/>
</dbReference>
<dbReference type="EMBL" id="JAFEKC020000018">
    <property type="protein sequence ID" value="KAK0509642.1"/>
    <property type="molecule type" value="Genomic_DNA"/>
</dbReference>
<reference evidence="2" key="1">
    <citation type="submission" date="2023-03" db="EMBL/GenBank/DDBJ databases">
        <title>Complete genome of Cladonia borealis.</title>
        <authorList>
            <person name="Park H."/>
        </authorList>
    </citation>
    <scope>NUCLEOTIDE SEQUENCE</scope>
    <source>
        <strain evidence="2">ANT050790</strain>
    </source>
</reference>
<dbReference type="InterPro" id="IPR009081">
    <property type="entry name" value="PP-bd_ACP"/>
</dbReference>
<organism evidence="2 3">
    <name type="scientific">Cladonia borealis</name>
    <dbReference type="NCBI Taxonomy" id="184061"/>
    <lineage>
        <taxon>Eukaryota</taxon>
        <taxon>Fungi</taxon>
        <taxon>Dikarya</taxon>
        <taxon>Ascomycota</taxon>
        <taxon>Pezizomycotina</taxon>
        <taxon>Lecanoromycetes</taxon>
        <taxon>OSLEUM clade</taxon>
        <taxon>Lecanoromycetidae</taxon>
        <taxon>Lecanorales</taxon>
        <taxon>Lecanorineae</taxon>
        <taxon>Cladoniaceae</taxon>
        <taxon>Cladonia</taxon>
    </lineage>
</organism>
<accession>A0AA39QUU0</accession>
<feature type="domain" description="Carrier" evidence="1">
    <location>
        <begin position="539"/>
        <end position="597"/>
    </location>
</feature>
<dbReference type="PANTHER" id="PTHR24096">
    <property type="entry name" value="LONG-CHAIN-FATTY-ACID--COA LIGASE"/>
    <property type="match status" value="1"/>
</dbReference>
<sequence length="597" mass="65919">MASGRRLSYRELRDQAQSNAALLSQTLDFKQSRLVLLHFGDHLDNIVWFWSVVYADCTPVMSTPFTDNVEQRQKHIQHLHSLLKDPVCITSSTSLGDFSGQDTLKPIIVEGLLPRSSSEKPNRYISTSAVNDPAIIMLTSGSSGNAKAVCLSHEQILAAIKGKASVVKLDTRTAFLNWIGLDHVAALIEIHLQAMYLGMDQVHVPAAAVIADPSSFLNIVSRHRVSRSFAPNFYLAKLRQSIESNDLGIEKDLDLSCLSYLASGGESNHTEMCSVVANLLHHKYGAPENVIIPGFGMTETCAGAIFNREFPFYDICNGLEFASLGKCMPGIHMRVTRAGVATLAHPNEPGNLEVSGSVLFKRYYNNASATDDAFTADGWFKTGDQAIIDSAGYLKLIGRSKEVININGVKYLPHELETAIDEASIAGATLSYTVCLSHRPKDSATERIHVFYLPTYLPEDIKARVETLDAIVSAVMLQTRTRPYVLPLDRQALQKSTLGKISRAKIKTAFGRGDYAMSQTRNDELIHSFKQRQGLAQAEPSSELERFLEREVCGVLNLSAEDIDIDDSIFSMGITSVDLIRLKRNIEKQLPPQKTFQ</sequence>
<protein>
    <recommendedName>
        <fullName evidence="1">Carrier domain-containing protein</fullName>
    </recommendedName>
</protein>
<evidence type="ECO:0000313" key="2">
    <source>
        <dbReference type="EMBL" id="KAK0509642.1"/>
    </source>
</evidence>
<dbReference type="PROSITE" id="PS50075">
    <property type="entry name" value="CARRIER"/>
    <property type="match status" value="1"/>
</dbReference>
<evidence type="ECO:0000313" key="3">
    <source>
        <dbReference type="Proteomes" id="UP001166286"/>
    </source>
</evidence>
<dbReference type="Pfam" id="PF00550">
    <property type="entry name" value="PP-binding"/>
    <property type="match status" value="1"/>
</dbReference>
<proteinExistence type="predicted"/>
<dbReference type="InterPro" id="IPR000873">
    <property type="entry name" value="AMP-dep_synth/lig_dom"/>
</dbReference>
<name>A0AA39QUU0_9LECA</name>
<dbReference type="Gene3D" id="3.40.50.12780">
    <property type="entry name" value="N-terminal domain of ligase-like"/>
    <property type="match status" value="1"/>
</dbReference>
<dbReference type="PROSITE" id="PS00455">
    <property type="entry name" value="AMP_BINDING"/>
    <property type="match status" value="1"/>
</dbReference>
<dbReference type="AlphaFoldDB" id="A0AA39QUU0"/>
<gene>
    <name evidence="2" type="ORF">JMJ35_008036</name>
</gene>
<dbReference type="InterPro" id="IPR042099">
    <property type="entry name" value="ANL_N_sf"/>
</dbReference>
<dbReference type="InterPro" id="IPR020845">
    <property type="entry name" value="AMP-binding_CS"/>
</dbReference>